<dbReference type="GO" id="GO:0003887">
    <property type="term" value="F:DNA-directed DNA polymerase activity"/>
    <property type="evidence" value="ECO:0007669"/>
    <property type="project" value="InterPro"/>
</dbReference>
<dbReference type="Pfam" id="PF01051">
    <property type="entry name" value="Rep3_N"/>
    <property type="match status" value="1"/>
</dbReference>
<dbReference type="Gene3D" id="1.10.10.10">
    <property type="entry name" value="Winged helix-like DNA-binding domain superfamily/Winged helix DNA-binding domain"/>
    <property type="match status" value="1"/>
</dbReference>
<evidence type="ECO:0000313" key="3">
    <source>
        <dbReference type="EMBL" id="QBM91552.1"/>
    </source>
</evidence>
<accession>A0A482EVT8</accession>
<dbReference type="InterPro" id="IPR000525">
    <property type="entry name" value="Initiator_Rep_WH1"/>
</dbReference>
<sequence>MPSAEASKDIRRPFQVLARRKLRYITLMNRPNQKTVMESYPWMIKDAYSPRRGTYIIHLNRYLMPFFTLLDKKRFTKAEFTEVSRLTNPYSMRLFMSPYASTGRMMEAAAILASNGCGSVMGYQKSYQR</sequence>
<proteinExistence type="inferred from homology"/>
<evidence type="ECO:0000256" key="1">
    <source>
        <dbReference type="ARBA" id="ARBA00038283"/>
    </source>
</evidence>
<protein>
    <submittedName>
        <fullName evidence="3">Replication initiation protein</fullName>
    </submittedName>
</protein>
<dbReference type="AlphaFoldDB" id="A0A482EVT8"/>
<dbReference type="GO" id="GO:0006270">
    <property type="term" value="P:DNA replication initiation"/>
    <property type="evidence" value="ECO:0007669"/>
    <property type="project" value="InterPro"/>
</dbReference>
<keyword evidence="3" id="KW-0614">Plasmid</keyword>
<gene>
    <name evidence="3" type="primary">repE_1</name>
    <name evidence="3" type="ORF">NNIBIDOC_00226</name>
</gene>
<organism evidence="3">
    <name type="scientific">Salmonella sp</name>
    <dbReference type="NCBI Taxonomy" id="599"/>
    <lineage>
        <taxon>Bacteria</taxon>
        <taxon>Pseudomonadati</taxon>
        <taxon>Pseudomonadota</taxon>
        <taxon>Gammaproteobacteria</taxon>
        <taxon>Enterobacterales</taxon>
        <taxon>Enterobacteriaceae</taxon>
        <taxon>Salmonella</taxon>
    </lineage>
</organism>
<dbReference type="InterPro" id="IPR036388">
    <property type="entry name" value="WH-like_DNA-bd_sf"/>
</dbReference>
<reference evidence="3" key="1">
    <citation type="submission" date="2019-01" db="EMBL/GenBank/DDBJ databases">
        <title>Salmonella strain 1423 plasmid sequences.</title>
        <authorList>
            <person name="Chen K."/>
            <person name="Chen S."/>
        </authorList>
    </citation>
    <scope>NUCLEOTIDE SEQUENCE</scope>
    <source>
        <strain evidence="3">Sa1423</strain>
        <plasmid evidence="3">pSa1423-160k</plasmid>
    </source>
</reference>
<feature type="domain" description="Initiator Rep protein WH1" evidence="2">
    <location>
        <begin position="5"/>
        <end position="96"/>
    </location>
</feature>
<comment type="similarity">
    <text evidence="1">Belongs to the initiator RepB protein family.</text>
</comment>
<dbReference type="RefSeq" id="WP_225312293.1">
    <property type="nucleotide sequence ID" value="NZ_MK356558.1"/>
</dbReference>
<evidence type="ECO:0000259" key="2">
    <source>
        <dbReference type="Pfam" id="PF01051"/>
    </source>
</evidence>
<name>A0A482EVT8_SALSP</name>
<dbReference type="EMBL" id="MK356558">
    <property type="protein sequence ID" value="QBM91552.1"/>
    <property type="molecule type" value="Genomic_DNA"/>
</dbReference>
<geneLocation type="plasmid" evidence="3">
    <name>pSa1423-160k</name>
</geneLocation>